<feature type="transmembrane region" description="Helical" evidence="1">
    <location>
        <begin position="134"/>
        <end position="157"/>
    </location>
</feature>
<dbReference type="AlphaFoldDB" id="A0A814NG85"/>
<evidence type="ECO:0000313" key="6">
    <source>
        <dbReference type="Proteomes" id="UP000663870"/>
    </source>
</evidence>
<feature type="transmembrane region" description="Helical" evidence="1">
    <location>
        <begin position="71"/>
        <end position="90"/>
    </location>
</feature>
<accession>A0A814NG85</accession>
<keyword evidence="6" id="KW-1185">Reference proteome</keyword>
<proteinExistence type="predicted"/>
<evidence type="ECO:0000313" key="2">
    <source>
        <dbReference type="EMBL" id="CAF1091027.1"/>
    </source>
</evidence>
<sequence length="175" mass="19467">MPPEIDITLPINGYEKIDQSLSDHDQNIIRIKKYLLILLFIQLFVCIITFGVGSSAILFGNSVDISNGIRLLILGIVLTLYYIFGLVVTYKQHRIGLLIFASIGVILCIAICIFFGYIILVIRALTVAFNATSQAYPIIVLFGIFFVVMASAMIMSVKFSFNLAKLIKTNQYSTA</sequence>
<dbReference type="EMBL" id="CAJNOH010000625">
    <property type="protein sequence ID" value="CAF1091027.1"/>
    <property type="molecule type" value="Genomic_DNA"/>
</dbReference>
<name>A0A814NG85_9BILA</name>
<dbReference type="EMBL" id="CAJNOL010001560">
    <property type="protein sequence ID" value="CAF1382400.1"/>
    <property type="molecule type" value="Genomic_DNA"/>
</dbReference>
<evidence type="ECO:0000313" key="5">
    <source>
        <dbReference type="Proteomes" id="UP000663854"/>
    </source>
</evidence>
<keyword evidence="1" id="KW-0472">Membrane</keyword>
<keyword evidence="1" id="KW-0812">Transmembrane</keyword>
<feature type="transmembrane region" description="Helical" evidence="1">
    <location>
        <begin position="34"/>
        <end position="59"/>
    </location>
</feature>
<comment type="caution">
    <text evidence="2">The sequence shown here is derived from an EMBL/GenBank/DDBJ whole genome shotgun (WGS) entry which is preliminary data.</text>
</comment>
<dbReference type="Proteomes" id="UP000663870">
    <property type="component" value="Unassembled WGS sequence"/>
</dbReference>
<dbReference type="Proteomes" id="UP000663854">
    <property type="component" value="Unassembled WGS sequence"/>
</dbReference>
<protein>
    <submittedName>
        <fullName evidence="2">Uncharacterized protein</fullName>
    </submittedName>
</protein>
<keyword evidence="1" id="KW-1133">Transmembrane helix</keyword>
<dbReference type="EMBL" id="CAJNOT010001494">
    <property type="protein sequence ID" value="CAF1207982.1"/>
    <property type="molecule type" value="Genomic_DNA"/>
</dbReference>
<gene>
    <name evidence="4" type="ORF">JXQ802_LOCUS33750</name>
    <name evidence="2" type="ORF">PYM288_LOCUS19175</name>
    <name evidence="3" type="ORF">ZHD862_LOCUS23214</name>
</gene>
<evidence type="ECO:0000256" key="1">
    <source>
        <dbReference type="SAM" id="Phobius"/>
    </source>
</evidence>
<evidence type="ECO:0000313" key="4">
    <source>
        <dbReference type="EMBL" id="CAF1382400.1"/>
    </source>
</evidence>
<feature type="transmembrane region" description="Helical" evidence="1">
    <location>
        <begin position="97"/>
        <end position="122"/>
    </location>
</feature>
<organism evidence="2 5">
    <name type="scientific">Rotaria sordida</name>
    <dbReference type="NCBI Taxonomy" id="392033"/>
    <lineage>
        <taxon>Eukaryota</taxon>
        <taxon>Metazoa</taxon>
        <taxon>Spiralia</taxon>
        <taxon>Gnathifera</taxon>
        <taxon>Rotifera</taxon>
        <taxon>Eurotatoria</taxon>
        <taxon>Bdelloidea</taxon>
        <taxon>Philodinida</taxon>
        <taxon>Philodinidae</taxon>
        <taxon>Rotaria</taxon>
    </lineage>
</organism>
<reference evidence="2" key="1">
    <citation type="submission" date="2021-02" db="EMBL/GenBank/DDBJ databases">
        <authorList>
            <person name="Nowell W R."/>
        </authorList>
    </citation>
    <scope>NUCLEOTIDE SEQUENCE</scope>
</reference>
<dbReference type="Proteomes" id="UP000663864">
    <property type="component" value="Unassembled WGS sequence"/>
</dbReference>
<evidence type="ECO:0000313" key="3">
    <source>
        <dbReference type="EMBL" id="CAF1207982.1"/>
    </source>
</evidence>